<accession>A0A158C746</accession>
<dbReference type="OrthoDB" id="9811073at2"/>
<dbReference type="STRING" id="1777140.AWB79_04806"/>
<dbReference type="NCBIfam" id="TIGR00678">
    <property type="entry name" value="holB"/>
    <property type="match status" value="1"/>
</dbReference>
<gene>
    <name evidence="1" type="ORF">AWB79_04806</name>
</gene>
<protein>
    <submittedName>
        <fullName evidence="1">DNA polymerase III subunit delta</fullName>
    </submittedName>
</protein>
<dbReference type="Pfam" id="PF13177">
    <property type="entry name" value="DNA_pol3_delta2"/>
    <property type="match status" value="1"/>
</dbReference>
<sequence>MIYPWQTDDWQRLQQLRAHWPHALLLYGEAGIGKLQFAQHLAQGLLCETPAANGEPCGNCPACLWFSQGNHPDYRAVLPEALAGLAIGADSTDAAADKSDGDEGKKSRAPSKEIKIEQVRALLDFCALGSHRGGKRVVLIYPAEALNVAASNALLKTLEEPPASVVFLLVSARVDRLLPTIISRCRQWPMGVPQPKEAGAWLAVQGVDDPAGLLAQAGGAPLAALALANDENRALRDFTLAQLAAGPNCDAFACGENLQKLPVPLVLGWLQRWLYDLLAQRTAGRPRYFPGAAKALARCAQSADSAALARYMKTVTRQRAVENHPLNARLVFEELFIAYRGVFTARDAQRAEQQQTH</sequence>
<dbReference type="PANTHER" id="PTHR11669">
    <property type="entry name" value="REPLICATION FACTOR C / DNA POLYMERASE III GAMMA-TAU SUBUNIT"/>
    <property type="match status" value="1"/>
</dbReference>
<reference evidence="1" key="1">
    <citation type="submission" date="2016-01" db="EMBL/GenBank/DDBJ databases">
        <authorList>
            <person name="Peeters C."/>
        </authorList>
    </citation>
    <scope>NUCLEOTIDE SEQUENCE</scope>
    <source>
        <strain evidence="1">LMG 29322</strain>
    </source>
</reference>
<dbReference type="EMBL" id="FCOA02000018">
    <property type="protein sequence ID" value="SAK77746.1"/>
    <property type="molecule type" value="Genomic_DNA"/>
</dbReference>
<dbReference type="GO" id="GO:0006261">
    <property type="term" value="P:DNA-templated DNA replication"/>
    <property type="evidence" value="ECO:0007669"/>
    <property type="project" value="TreeGrafter"/>
</dbReference>
<dbReference type="InterPro" id="IPR004622">
    <property type="entry name" value="DNA_pol_HolB"/>
</dbReference>
<dbReference type="SUPFAM" id="SSF52540">
    <property type="entry name" value="P-loop containing nucleoside triphosphate hydrolases"/>
    <property type="match status" value="1"/>
</dbReference>
<comment type="caution">
    <text evidence="1">The sequence shown here is derived from an EMBL/GenBank/DDBJ whole genome shotgun (WGS) entry which is preliminary data.</text>
</comment>
<dbReference type="GO" id="GO:0008408">
    <property type="term" value="F:3'-5' exonuclease activity"/>
    <property type="evidence" value="ECO:0007669"/>
    <property type="project" value="InterPro"/>
</dbReference>
<dbReference type="Proteomes" id="UP000054851">
    <property type="component" value="Unassembled WGS sequence"/>
</dbReference>
<dbReference type="Gene3D" id="3.40.50.300">
    <property type="entry name" value="P-loop containing nucleotide triphosphate hydrolases"/>
    <property type="match status" value="1"/>
</dbReference>
<dbReference type="PANTHER" id="PTHR11669:SF8">
    <property type="entry name" value="DNA POLYMERASE III SUBUNIT DELTA"/>
    <property type="match status" value="1"/>
</dbReference>
<dbReference type="InterPro" id="IPR027417">
    <property type="entry name" value="P-loop_NTPase"/>
</dbReference>
<evidence type="ECO:0000313" key="1">
    <source>
        <dbReference type="EMBL" id="SAK77746.1"/>
    </source>
</evidence>
<dbReference type="AlphaFoldDB" id="A0A158C746"/>
<dbReference type="InterPro" id="IPR050238">
    <property type="entry name" value="DNA_Rep/Repair_Clamp_Loader"/>
</dbReference>
<proteinExistence type="predicted"/>
<dbReference type="GO" id="GO:0003887">
    <property type="term" value="F:DNA-directed DNA polymerase activity"/>
    <property type="evidence" value="ECO:0007669"/>
    <property type="project" value="InterPro"/>
</dbReference>
<dbReference type="GO" id="GO:0009360">
    <property type="term" value="C:DNA polymerase III complex"/>
    <property type="evidence" value="ECO:0007669"/>
    <property type="project" value="TreeGrafter"/>
</dbReference>
<evidence type="ECO:0000313" key="2">
    <source>
        <dbReference type="Proteomes" id="UP000054851"/>
    </source>
</evidence>
<organism evidence="1 2">
    <name type="scientific">Caballeronia hypogeia</name>
    <dbReference type="NCBI Taxonomy" id="1777140"/>
    <lineage>
        <taxon>Bacteria</taxon>
        <taxon>Pseudomonadati</taxon>
        <taxon>Pseudomonadota</taxon>
        <taxon>Betaproteobacteria</taxon>
        <taxon>Burkholderiales</taxon>
        <taxon>Burkholderiaceae</taxon>
        <taxon>Caballeronia</taxon>
    </lineage>
</organism>
<keyword evidence="2" id="KW-1185">Reference proteome</keyword>
<dbReference type="NCBIfam" id="NF005408">
    <property type="entry name" value="PRK06964.1"/>
    <property type="match status" value="1"/>
</dbReference>
<dbReference type="RefSeq" id="WP_061169908.1">
    <property type="nucleotide sequence ID" value="NZ_FCOA02000018.1"/>
</dbReference>
<name>A0A158C746_9BURK</name>